<dbReference type="Pfam" id="PF00188">
    <property type="entry name" value="CAP"/>
    <property type="match status" value="1"/>
</dbReference>
<evidence type="ECO:0000313" key="2">
    <source>
        <dbReference type="EMBL" id="MBU5672423.1"/>
    </source>
</evidence>
<keyword evidence="3" id="KW-1185">Reference proteome</keyword>
<comment type="caution">
    <text evidence="2">The sequence shown here is derived from an EMBL/GenBank/DDBJ whole genome shotgun (WGS) entry which is preliminary data.</text>
</comment>
<gene>
    <name evidence="2" type="ORF">KQJ23_11370</name>
</gene>
<feature type="domain" description="SCP" evidence="1">
    <location>
        <begin position="82"/>
        <end position="191"/>
    </location>
</feature>
<organism evidence="2 3">
    <name type="scientific">Paenibacillus brevis</name>
    <dbReference type="NCBI Taxonomy" id="2841508"/>
    <lineage>
        <taxon>Bacteria</taxon>
        <taxon>Bacillati</taxon>
        <taxon>Bacillota</taxon>
        <taxon>Bacilli</taxon>
        <taxon>Bacillales</taxon>
        <taxon>Paenibacillaceae</taxon>
        <taxon>Paenibacillus</taxon>
    </lineage>
</organism>
<accession>A0ABS6FQW8</accession>
<dbReference type="PANTHER" id="PTHR31157">
    <property type="entry name" value="SCP DOMAIN-CONTAINING PROTEIN"/>
    <property type="match status" value="1"/>
</dbReference>
<dbReference type="PANTHER" id="PTHR31157:SF1">
    <property type="entry name" value="SCP DOMAIN-CONTAINING PROTEIN"/>
    <property type="match status" value="1"/>
</dbReference>
<proteinExistence type="predicted"/>
<dbReference type="InterPro" id="IPR014044">
    <property type="entry name" value="CAP_dom"/>
</dbReference>
<evidence type="ECO:0000313" key="3">
    <source>
        <dbReference type="Proteomes" id="UP000743001"/>
    </source>
</evidence>
<reference evidence="2 3" key="1">
    <citation type="submission" date="2021-06" db="EMBL/GenBank/DDBJ databases">
        <authorList>
            <person name="Sun Q."/>
            <person name="Li D."/>
        </authorList>
    </citation>
    <scope>NUCLEOTIDE SEQUENCE [LARGE SCALE GENOMIC DNA]</scope>
    <source>
        <strain evidence="2 3">MSJ-6</strain>
    </source>
</reference>
<sequence>MTRSTFFIQKTSADLTRISSWEDHIMKKPFIKWISAGMIACILGTGIGAGQAGYQVTYAATNTAVAALYAQIQKERAAEVVALVNQIRVEAGLKPLTVHTNLTKMAKTKAVEMYNRNYFNHTSPVYGSPFEMMDAFNITYRYAGENIAKGQWSAKEVVQDWMDSPGHKANILNKNYNLIGVGYYNGYWVQEFIGTGK</sequence>
<protein>
    <submittedName>
        <fullName evidence="2">CAP domain-containing protein</fullName>
    </submittedName>
</protein>
<name>A0ABS6FQW8_9BACL</name>
<evidence type="ECO:0000259" key="1">
    <source>
        <dbReference type="Pfam" id="PF00188"/>
    </source>
</evidence>
<dbReference type="EMBL" id="JAHLQJ010000009">
    <property type="protein sequence ID" value="MBU5672423.1"/>
    <property type="molecule type" value="Genomic_DNA"/>
</dbReference>
<dbReference type="CDD" id="cd05379">
    <property type="entry name" value="CAP_bacterial"/>
    <property type="match status" value="1"/>
</dbReference>
<dbReference type="Proteomes" id="UP000743001">
    <property type="component" value="Unassembled WGS sequence"/>
</dbReference>